<dbReference type="Pfam" id="PF04892">
    <property type="entry name" value="VanZ"/>
    <property type="match status" value="1"/>
</dbReference>
<dbReference type="RefSeq" id="WP_084700265.1">
    <property type="nucleotide sequence ID" value="NZ_KK073874.1"/>
</dbReference>
<keyword evidence="1" id="KW-0472">Membrane</keyword>
<keyword evidence="4" id="KW-1185">Reference proteome</keyword>
<sequence length="184" mass="19142">MRRVIGSAWGGVVAVALLALIPAAGAVVALARWRGGPHRWQHSFAEVGMVVGTAPWLWMILTPRGSGRSVEAVPLVGLIDQLGGAPAVAVEQIGGNLLVFAAFGACAPLRWPLRVRTVAALAGAASVVVELTQYALSIGRVTSVDDVLLNTAGATSAALGVRVALVLVKRRQARVVARTWSSQR</sequence>
<dbReference type="PANTHER" id="PTHR36834:SF1">
    <property type="entry name" value="INTEGRAL MEMBRANE PROTEIN"/>
    <property type="match status" value="1"/>
</dbReference>
<comment type="caution">
    <text evidence="3">The sequence shown here is derived from an EMBL/GenBank/DDBJ whole genome shotgun (WGS) entry which is preliminary data.</text>
</comment>
<feature type="domain" description="VanZ-like" evidence="2">
    <location>
        <begin position="73"/>
        <end position="162"/>
    </location>
</feature>
<organism evidence="3 4">
    <name type="scientific">Cryptosporangium arvum DSM 44712</name>
    <dbReference type="NCBI Taxonomy" id="927661"/>
    <lineage>
        <taxon>Bacteria</taxon>
        <taxon>Bacillati</taxon>
        <taxon>Actinomycetota</taxon>
        <taxon>Actinomycetes</taxon>
        <taxon>Cryptosporangiales</taxon>
        <taxon>Cryptosporangiaceae</taxon>
        <taxon>Cryptosporangium</taxon>
    </lineage>
</organism>
<evidence type="ECO:0000256" key="1">
    <source>
        <dbReference type="SAM" id="Phobius"/>
    </source>
</evidence>
<keyword evidence="1" id="KW-0812">Transmembrane</keyword>
<dbReference type="Proteomes" id="UP000021053">
    <property type="component" value="Unassembled WGS sequence"/>
</dbReference>
<dbReference type="HOGENOM" id="CLU_090667_0_0_11"/>
<evidence type="ECO:0000313" key="3">
    <source>
        <dbReference type="EMBL" id="EXG80731.1"/>
    </source>
</evidence>
<proteinExistence type="predicted"/>
<dbReference type="PATRIC" id="fig|927661.3.peg.1788"/>
<dbReference type="InterPro" id="IPR053150">
    <property type="entry name" value="Teicoplanin_resist-assoc"/>
</dbReference>
<feature type="transmembrane region" description="Helical" evidence="1">
    <location>
        <begin position="6"/>
        <end position="31"/>
    </location>
</feature>
<dbReference type="InterPro" id="IPR006976">
    <property type="entry name" value="VanZ-like"/>
</dbReference>
<dbReference type="PANTHER" id="PTHR36834">
    <property type="entry name" value="MEMBRANE PROTEIN-RELATED"/>
    <property type="match status" value="1"/>
</dbReference>
<dbReference type="AlphaFoldDB" id="A0A011AFD9"/>
<dbReference type="EMBL" id="JFBT01000001">
    <property type="protein sequence ID" value="EXG80731.1"/>
    <property type="molecule type" value="Genomic_DNA"/>
</dbReference>
<keyword evidence="1" id="KW-1133">Transmembrane helix</keyword>
<reference evidence="3 4" key="1">
    <citation type="submission" date="2013-07" db="EMBL/GenBank/DDBJ databases">
        <authorList>
            <consortium name="DOE Joint Genome Institute"/>
            <person name="Eisen J."/>
            <person name="Huntemann M."/>
            <person name="Han J."/>
            <person name="Chen A."/>
            <person name="Kyrpides N."/>
            <person name="Mavromatis K."/>
            <person name="Markowitz V."/>
            <person name="Palaniappan K."/>
            <person name="Ivanova N."/>
            <person name="Schaumberg A."/>
            <person name="Pati A."/>
            <person name="Liolios K."/>
            <person name="Nordberg H.P."/>
            <person name="Cantor M.N."/>
            <person name="Hua S.X."/>
            <person name="Woyke T."/>
        </authorList>
    </citation>
    <scope>NUCLEOTIDE SEQUENCE [LARGE SCALE GENOMIC DNA]</scope>
    <source>
        <strain evidence="3 4">DSM 44712</strain>
    </source>
</reference>
<accession>A0A011AFD9</accession>
<gene>
    <name evidence="3" type="ORF">CryarDRAFT_1819</name>
</gene>
<evidence type="ECO:0000313" key="4">
    <source>
        <dbReference type="Proteomes" id="UP000021053"/>
    </source>
</evidence>
<protein>
    <submittedName>
        <fullName evidence="3">Glycopeptide antibiotics resistance protein</fullName>
    </submittedName>
</protein>
<name>A0A011AFD9_9ACTN</name>
<evidence type="ECO:0000259" key="2">
    <source>
        <dbReference type="Pfam" id="PF04892"/>
    </source>
</evidence>
<dbReference type="OrthoDB" id="3627087at2"/>